<evidence type="ECO:0000256" key="7">
    <source>
        <dbReference type="SAM" id="SignalP"/>
    </source>
</evidence>
<feature type="signal peptide" evidence="7">
    <location>
        <begin position="1"/>
        <end position="25"/>
    </location>
</feature>
<evidence type="ECO:0000256" key="4">
    <source>
        <dbReference type="ARBA" id="ARBA00023139"/>
    </source>
</evidence>
<reference evidence="8 9" key="1">
    <citation type="submission" date="2021-03" db="EMBL/GenBank/DDBJ databases">
        <title>Paenibacillus artemisicola MWE-103 whole genome sequence.</title>
        <authorList>
            <person name="Ham Y.J."/>
        </authorList>
    </citation>
    <scope>NUCLEOTIDE SEQUENCE [LARGE SCALE GENOMIC DNA]</scope>
    <source>
        <strain evidence="8 9">MWE-103</strain>
    </source>
</reference>
<keyword evidence="2 7" id="KW-0732">Signal</keyword>
<proteinExistence type="predicted"/>
<keyword evidence="1" id="KW-1003">Cell membrane</keyword>
<dbReference type="Proteomes" id="UP000670947">
    <property type="component" value="Unassembled WGS sequence"/>
</dbReference>
<accession>A0ABS3WGQ8</accession>
<dbReference type="PANTHER" id="PTHR43649">
    <property type="entry name" value="ARABINOSE-BINDING PROTEIN-RELATED"/>
    <property type="match status" value="1"/>
</dbReference>
<dbReference type="SUPFAM" id="SSF53850">
    <property type="entry name" value="Periplasmic binding protein-like II"/>
    <property type="match status" value="1"/>
</dbReference>
<evidence type="ECO:0000256" key="5">
    <source>
        <dbReference type="ARBA" id="ARBA00023288"/>
    </source>
</evidence>
<protein>
    <submittedName>
        <fullName evidence="8">Extracellular solute-binding protein</fullName>
    </submittedName>
</protein>
<keyword evidence="9" id="KW-1185">Reference proteome</keyword>
<dbReference type="PROSITE" id="PS51257">
    <property type="entry name" value="PROKAR_LIPOPROTEIN"/>
    <property type="match status" value="1"/>
</dbReference>
<sequence length="569" mass="62365">MKKRRPGSALPHVLAGLLMVLALSACETADNSGAGKGAEDAQENAGSADAGMDPANPTAPYGKPVTMSWAVQTAAASKLLDGDTWEDNRWSQLIKDKLNIDLKVAFSADSSTDAYKNKLNAVIASGDLPDVFKTQDANVFLQLAQSGQLADLTDVFDKYASDSLKAYKERFADSFAGATIDGKLYAIPRMNDNFHEAPFLWIREDWLKNTHSEPPKTVEEMVALAEKFATGDPDGNGINGDTYGLALNKDLIRQNHGSILGLVSAFGVPGRDESMFYRDENGKMTFSWIQPNTKKALAVLADMYKKGFINKEFTSKNESALVEDITSGKIGMAYGSNWGTWYPYNNVYKKDGVIVHPYAIPTEAGYDYKIGIESNAVGQMTMVSADYKHPEAAIKILDLYDQTVNYSSKDDYLKYWADEQYRLSPLYIDQPGEVYAADLLKAFDKGSSDGLAPAAKPLYDYIQGFEDGSLAKDDNAFGTWGQMSKSGSLPIVLNKYMPDNAIVQSILGIQRPETWLTNVASLDTLTITAFTDIITGAKPVDSFDGFVQQWLKAGGQQTLDELDRMYPAK</sequence>
<dbReference type="Pfam" id="PF01547">
    <property type="entry name" value="SBP_bac_1"/>
    <property type="match status" value="1"/>
</dbReference>
<keyword evidence="5" id="KW-0449">Lipoprotein</keyword>
<comment type="caution">
    <text evidence="8">The sequence shown here is derived from an EMBL/GenBank/DDBJ whole genome shotgun (WGS) entry which is preliminary data.</text>
</comment>
<feature type="region of interest" description="Disordered" evidence="6">
    <location>
        <begin position="31"/>
        <end position="63"/>
    </location>
</feature>
<feature type="chain" id="PRO_5046621370" evidence="7">
    <location>
        <begin position="26"/>
        <end position="569"/>
    </location>
</feature>
<dbReference type="InterPro" id="IPR050490">
    <property type="entry name" value="Bact_solute-bd_prot1"/>
</dbReference>
<evidence type="ECO:0000256" key="1">
    <source>
        <dbReference type="ARBA" id="ARBA00022475"/>
    </source>
</evidence>
<organism evidence="8 9">
    <name type="scientific">Paenibacillus artemisiicola</name>
    <dbReference type="NCBI Taxonomy" id="1172618"/>
    <lineage>
        <taxon>Bacteria</taxon>
        <taxon>Bacillati</taxon>
        <taxon>Bacillota</taxon>
        <taxon>Bacilli</taxon>
        <taxon>Bacillales</taxon>
        <taxon>Paenibacillaceae</taxon>
        <taxon>Paenibacillus</taxon>
    </lineage>
</organism>
<dbReference type="PANTHER" id="PTHR43649:SF33">
    <property type="entry name" value="POLYGALACTURONAN_RHAMNOGALACTURONAN-BINDING PROTEIN YTCQ"/>
    <property type="match status" value="1"/>
</dbReference>
<keyword evidence="3" id="KW-0472">Membrane</keyword>
<dbReference type="Gene3D" id="3.40.190.10">
    <property type="entry name" value="Periplasmic binding protein-like II"/>
    <property type="match status" value="2"/>
</dbReference>
<evidence type="ECO:0000256" key="2">
    <source>
        <dbReference type="ARBA" id="ARBA00022729"/>
    </source>
</evidence>
<evidence type="ECO:0000256" key="3">
    <source>
        <dbReference type="ARBA" id="ARBA00023136"/>
    </source>
</evidence>
<keyword evidence="4" id="KW-0564">Palmitate</keyword>
<evidence type="ECO:0000313" key="9">
    <source>
        <dbReference type="Proteomes" id="UP000670947"/>
    </source>
</evidence>
<evidence type="ECO:0000313" key="8">
    <source>
        <dbReference type="EMBL" id="MBO7747477.1"/>
    </source>
</evidence>
<dbReference type="RefSeq" id="WP_208850171.1">
    <property type="nucleotide sequence ID" value="NZ_JAGGDJ010000034.1"/>
</dbReference>
<gene>
    <name evidence="8" type="ORF">I8J29_25140</name>
</gene>
<dbReference type="EMBL" id="JAGGDJ010000034">
    <property type="protein sequence ID" value="MBO7747477.1"/>
    <property type="molecule type" value="Genomic_DNA"/>
</dbReference>
<evidence type="ECO:0000256" key="6">
    <source>
        <dbReference type="SAM" id="MobiDB-lite"/>
    </source>
</evidence>
<dbReference type="InterPro" id="IPR006059">
    <property type="entry name" value="SBP"/>
</dbReference>
<name>A0ABS3WGQ8_9BACL</name>